<gene>
    <name evidence="3" type="ORF">GCM10022278_33860</name>
</gene>
<organism evidence="3 4">
    <name type="scientific">Allohahella marinimesophila</name>
    <dbReference type="NCBI Taxonomy" id="1054972"/>
    <lineage>
        <taxon>Bacteria</taxon>
        <taxon>Pseudomonadati</taxon>
        <taxon>Pseudomonadota</taxon>
        <taxon>Gammaproteobacteria</taxon>
        <taxon>Oceanospirillales</taxon>
        <taxon>Hahellaceae</taxon>
        <taxon>Allohahella</taxon>
    </lineage>
</organism>
<protein>
    <submittedName>
        <fullName evidence="3">Glycosyltransferase</fullName>
    </submittedName>
</protein>
<feature type="repeat" description="TPR" evidence="1">
    <location>
        <begin position="269"/>
        <end position="302"/>
    </location>
</feature>
<dbReference type="Gene3D" id="3.90.550.10">
    <property type="entry name" value="Spore Coat Polysaccharide Biosynthesis Protein SpsA, Chain A"/>
    <property type="match status" value="1"/>
</dbReference>
<dbReference type="InterPro" id="IPR029044">
    <property type="entry name" value="Nucleotide-diphossugar_trans"/>
</dbReference>
<dbReference type="PROSITE" id="PS50005">
    <property type="entry name" value="TPR"/>
    <property type="match status" value="1"/>
</dbReference>
<feature type="domain" description="Glycosyltransferase 2-like" evidence="2">
    <location>
        <begin position="5"/>
        <end position="108"/>
    </location>
</feature>
<evidence type="ECO:0000259" key="2">
    <source>
        <dbReference type="Pfam" id="PF00535"/>
    </source>
</evidence>
<sequence>MAKITVVIPAYNAANTIQSCLDSVCQQRRPADEIIVVDDGSSDDTSRLVSAYGHDVKLIVQENQGSAKARQTGSDAAKGDYIAYLDSDDWWLDTHLSEVERVLNAATVDFLFTDLRRAWPTASPSEYSARNSTFFPWFKESFLEKAKAVRGVDNCYKFSQRQSLNLLLRGFPVYPSTVVVSKRALNKVGEWDVRFRRCQDFDFSLRVARHFGIFYFDDVHTILGLHDVNADVNKYVLMQTLGDIKVLETHLSENQHHREYAESVKLALSSKLYNLGRRYMAQEDYKNAINTFIRSASFPGKRMKALIQSHLSALLVFKHRWVSLRDKTS</sequence>
<dbReference type="PANTHER" id="PTHR43685:SF2">
    <property type="entry name" value="GLYCOSYLTRANSFERASE 2-LIKE DOMAIN-CONTAINING PROTEIN"/>
    <property type="match status" value="1"/>
</dbReference>
<keyword evidence="1" id="KW-0802">TPR repeat</keyword>
<dbReference type="Pfam" id="PF00535">
    <property type="entry name" value="Glycos_transf_2"/>
    <property type="match status" value="1"/>
</dbReference>
<dbReference type="PROSITE" id="PS51257">
    <property type="entry name" value="PROKAR_LIPOPROTEIN"/>
    <property type="match status" value="1"/>
</dbReference>
<dbReference type="InterPro" id="IPR001173">
    <property type="entry name" value="Glyco_trans_2-like"/>
</dbReference>
<evidence type="ECO:0000256" key="1">
    <source>
        <dbReference type="PROSITE-ProRule" id="PRU00339"/>
    </source>
</evidence>
<dbReference type="SUPFAM" id="SSF53448">
    <property type="entry name" value="Nucleotide-diphospho-sugar transferases"/>
    <property type="match status" value="1"/>
</dbReference>
<dbReference type="InterPro" id="IPR050834">
    <property type="entry name" value="Glycosyltransf_2"/>
</dbReference>
<name>A0ABP7PZP2_9GAMM</name>
<comment type="caution">
    <text evidence="3">The sequence shown here is derived from an EMBL/GenBank/DDBJ whole genome shotgun (WGS) entry which is preliminary data.</text>
</comment>
<dbReference type="CDD" id="cd00761">
    <property type="entry name" value="Glyco_tranf_GTA_type"/>
    <property type="match status" value="1"/>
</dbReference>
<accession>A0ABP7PZP2</accession>
<reference evidence="4" key="1">
    <citation type="journal article" date="2019" name="Int. J. Syst. Evol. Microbiol.">
        <title>The Global Catalogue of Microorganisms (GCM) 10K type strain sequencing project: providing services to taxonomists for standard genome sequencing and annotation.</title>
        <authorList>
            <consortium name="The Broad Institute Genomics Platform"/>
            <consortium name="The Broad Institute Genome Sequencing Center for Infectious Disease"/>
            <person name="Wu L."/>
            <person name="Ma J."/>
        </authorList>
    </citation>
    <scope>NUCLEOTIDE SEQUENCE [LARGE SCALE GENOMIC DNA]</scope>
    <source>
        <strain evidence="4">JCM 17555</strain>
    </source>
</reference>
<dbReference type="PANTHER" id="PTHR43685">
    <property type="entry name" value="GLYCOSYLTRANSFERASE"/>
    <property type="match status" value="1"/>
</dbReference>
<proteinExistence type="predicted"/>
<dbReference type="InterPro" id="IPR019734">
    <property type="entry name" value="TPR_rpt"/>
</dbReference>
<evidence type="ECO:0000313" key="3">
    <source>
        <dbReference type="EMBL" id="GAA3974010.1"/>
    </source>
</evidence>
<dbReference type="RefSeq" id="WP_344808592.1">
    <property type="nucleotide sequence ID" value="NZ_BAABBO010000018.1"/>
</dbReference>
<evidence type="ECO:0000313" key="4">
    <source>
        <dbReference type="Proteomes" id="UP001501337"/>
    </source>
</evidence>
<keyword evidence="4" id="KW-1185">Reference proteome</keyword>
<dbReference type="Proteomes" id="UP001501337">
    <property type="component" value="Unassembled WGS sequence"/>
</dbReference>
<dbReference type="EMBL" id="BAABBO010000018">
    <property type="protein sequence ID" value="GAA3974010.1"/>
    <property type="molecule type" value="Genomic_DNA"/>
</dbReference>